<dbReference type="Proteomes" id="UP000054383">
    <property type="component" value="Unassembled WGS sequence"/>
</dbReference>
<reference evidence="3 4" key="1">
    <citation type="submission" date="2015-04" db="EMBL/GenBank/DDBJ databases">
        <authorList>
            <person name="Syromyatnikov M.Y."/>
            <person name="Popov V.N."/>
        </authorList>
    </citation>
    <scope>NUCLEOTIDE SEQUENCE [LARGE SCALE GENOMIC DNA]</scope>
    <source>
        <strain evidence="3">WF-38-12</strain>
    </source>
</reference>
<dbReference type="PROSITE" id="PS00571">
    <property type="entry name" value="AMIDASES"/>
    <property type="match status" value="1"/>
</dbReference>
<dbReference type="AlphaFoldDB" id="A0A0U1M2M0"/>
<organism evidence="3 4">
    <name type="scientific">Talaromyces islandicus</name>
    <name type="common">Penicillium islandicum</name>
    <dbReference type="NCBI Taxonomy" id="28573"/>
    <lineage>
        <taxon>Eukaryota</taxon>
        <taxon>Fungi</taxon>
        <taxon>Dikarya</taxon>
        <taxon>Ascomycota</taxon>
        <taxon>Pezizomycotina</taxon>
        <taxon>Eurotiomycetes</taxon>
        <taxon>Eurotiomycetidae</taxon>
        <taxon>Eurotiales</taxon>
        <taxon>Trichocomaceae</taxon>
        <taxon>Talaromyces</taxon>
        <taxon>Talaromyces sect. Islandici</taxon>
    </lineage>
</organism>
<name>A0A0U1M2M0_TALIS</name>
<keyword evidence="3" id="KW-0378">Hydrolase</keyword>
<dbReference type="Pfam" id="PF01425">
    <property type="entry name" value="Amidase"/>
    <property type="match status" value="1"/>
</dbReference>
<dbReference type="InterPro" id="IPR020556">
    <property type="entry name" value="Amidase_CS"/>
</dbReference>
<dbReference type="InterPro" id="IPR036928">
    <property type="entry name" value="AS_sf"/>
</dbReference>
<evidence type="ECO:0000313" key="4">
    <source>
        <dbReference type="Proteomes" id="UP000054383"/>
    </source>
</evidence>
<dbReference type="InterPro" id="IPR000120">
    <property type="entry name" value="Amidase"/>
</dbReference>
<dbReference type="EMBL" id="CVMT01000006">
    <property type="protein sequence ID" value="CRG89316.1"/>
    <property type="molecule type" value="Genomic_DNA"/>
</dbReference>
<keyword evidence="4" id="KW-1185">Reference proteome</keyword>
<evidence type="ECO:0000313" key="3">
    <source>
        <dbReference type="EMBL" id="CRG89316.1"/>
    </source>
</evidence>
<dbReference type="GO" id="GO:0016787">
    <property type="term" value="F:hydrolase activity"/>
    <property type="evidence" value="ECO:0007669"/>
    <property type="project" value="UniProtKB-KW"/>
</dbReference>
<proteinExistence type="inferred from homology"/>
<evidence type="ECO:0000259" key="2">
    <source>
        <dbReference type="Pfam" id="PF01425"/>
    </source>
</evidence>
<comment type="similarity">
    <text evidence="1">Belongs to the amidase family.</text>
</comment>
<dbReference type="SUPFAM" id="SSF75304">
    <property type="entry name" value="Amidase signature (AS) enzymes"/>
    <property type="match status" value="1"/>
</dbReference>
<accession>A0A0U1M2M0</accession>
<dbReference type="PANTHER" id="PTHR11895">
    <property type="entry name" value="TRANSAMIDASE"/>
    <property type="match status" value="1"/>
</dbReference>
<dbReference type="STRING" id="28573.A0A0U1M2M0"/>
<feature type="domain" description="Amidase" evidence="2">
    <location>
        <begin position="147"/>
        <end position="552"/>
    </location>
</feature>
<dbReference type="PANTHER" id="PTHR11895:SF67">
    <property type="entry name" value="AMIDASE DOMAIN-CONTAINING PROTEIN"/>
    <property type="match status" value="1"/>
</dbReference>
<dbReference type="OrthoDB" id="421993at2759"/>
<dbReference type="OMA" id="PGWHIDG"/>
<dbReference type="Gene3D" id="3.90.1300.10">
    <property type="entry name" value="Amidase signature (AS) domain"/>
    <property type="match status" value="1"/>
</dbReference>
<gene>
    <name evidence="3" type="ORF">PISL3812_06352</name>
</gene>
<dbReference type="InterPro" id="IPR023631">
    <property type="entry name" value="Amidase_dom"/>
</dbReference>
<evidence type="ECO:0000256" key="1">
    <source>
        <dbReference type="ARBA" id="ARBA00009199"/>
    </source>
</evidence>
<sequence length="595" mass="63432">MTLFHNYPEPRQGPDAPYKHVDISVPVLRGPSLAIGANIIHSFGFLQNILWGNVGLLSYRKLTTLDTYSPRFDPTVIPIASDAVASSTEALPAPQQTRISGFWTSADYRQRYLSGDLTPTVVVETLLPLIQKDSKSPGRFSIGFLESQADVVRAAAAASTRRYSAGESLGPLDGVPVAVKDEVHLKGYKRTLASKIDFSRDIDATSWCIEKLEEAGAIVIGKTTMHELGIDTTNNNPNTGTPLNPHNPQYYCGGSSGGSAYSLAAGLVPIAVGADGGGSIRIPSSFCGVYGLKPSHGRISAAPTPGLAPTVGVYGPMASSIDDLALAYRLMATPPPATVDPVAAEFASPLLSLSSPSEEKPKKLGIFRAWIDRAEPAVRAVFDKTLAYLQTEQGYTVIDIEIPHLIEGQHAHALTILSELSAGVSPSDTSKLLPHTKMLISATHATSTDYIIAQKLRSLLMSHLAYLFTTHRDLIILTPTTTLPGWKIEGGPKDLAYGVADAKKSTRNMEYVWLANLTGCPAISCPAGYVDETKMPVGIMGMGEWGSEERLLVFAKDHQGVVSAELSTPSGKGAVWADVIGEAERKLKGSSASKL</sequence>
<protein>
    <submittedName>
        <fullName evidence="3">Fatty acid amide hydrolase</fullName>
    </submittedName>
</protein>